<dbReference type="PRINTS" id="PR01595">
    <property type="entry name" value="SYCDCHAPRONE"/>
</dbReference>
<dbReference type="Proteomes" id="UP000721236">
    <property type="component" value="Unassembled WGS sequence"/>
</dbReference>
<dbReference type="InterPro" id="IPR011990">
    <property type="entry name" value="TPR-like_helical_dom_sf"/>
</dbReference>
<dbReference type="InterPro" id="IPR005415">
    <property type="entry name" value="T3SS_Ca_resp_chp_LcrH/SycD"/>
</dbReference>
<reference evidence="3 4" key="1">
    <citation type="submission" date="2021-08" db="EMBL/GenBank/DDBJ databases">
        <authorList>
            <person name="Peeters C."/>
        </authorList>
    </citation>
    <scope>NUCLEOTIDE SEQUENCE [LARGE SCALE GENOMIC DNA]</scope>
    <source>
        <strain evidence="3 4">LMG 21510</strain>
    </source>
</reference>
<dbReference type="SUPFAM" id="SSF48452">
    <property type="entry name" value="TPR-like"/>
    <property type="match status" value="1"/>
</dbReference>
<comment type="caution">
    <text evidence="3">The sequence shown here is derived from an EMBL/GenBank/DDBJ whole genome shotgun (WGS) entry which is preliminary data.</text>
</comment>
<sequence>MEDHGRMLEDYLAQGGSIGELFGVEPEKLDALYAYACQRYDAGDIEGARQIYLLLVGVDTNRFEYWLALGISLQQLRRHDEAIFCFSRSAVLRLADPRSSYLAGLSFQVLGEKERALMAYSSAIKWCAAHEEHKTLRATATRTMESLIKGEEE</sequence>
<evidence type="ECO:0000313" key="4">
    <source>
        <dbReference type="Proteomes" id="UP000721236"/>
    </source>
</evidence>
<evidence type="ECO:0008006" key="5">
    <source>
        <dbReference type="Google" id="ProtNLM"/>
    </source>
</evidence>
<keyword evidence="4" id="KW-1185">Reference proteome</keyword>
<dbReference type="PIRSF" id="PIRSF003165">
    <property type="entry name" value="Chaperone_SicA"/>
    <property type="match status" value="1"/>
</dbReference>
<dbReference type="InterPro" id="IPR011716">
    <property type="entry name" value="TPR-3"/>
</dbReference>
<dbReference type="InterPro" id="IPR016379">
    <property type="entry name" value="T3SS_Ca_resp_chp_LcrH/SycD_sub"/>
</dbReference>
<organism evidence="3 4">
    <name type="scientific">Cupriavidus respiraculi</name>
    <dbReference type="NCBI Taxonomy" id="195930"/>
    <lineage>
        <taxon>Bacteria</taxon>
        <taxon>Pseudomonadati</taxon>
        <taxon>Pseudomonadota</taxon>
        <taxon>Betaproteobacteria</taxon>
        <taxon>Burkholderiales</taxon>
        <taxon>Burkholderiaceae</taxon>
        <taxon>Cupriavidus</taxon>
    </lineage>
</organism>
<evidence type="ECO:0000256" key="1">
    <source>
        <dbReference type="ARBA" id="ARBA00010244"/>
    </source>
</evidence>
<evidence type="ECO:0000256" key="2">
    <source>
        <dbReference type="ARBA" id="ARBA00023186"/>
    </source>
</evidence>
<accession>A0ABM8WJH7</accession>
<dbReference type="EMBL" id="CAJZAH010000001">
    <property type="protein sequence ID" value="CAG9167559.1"/>
    <property type="molecule type" value="Genomic_DNA"/>
</dbReference>
<dbReference type="Gene3D" id="1.25.40.10">
    <property type="entry name" value="Tetratricopeptide repeat domain"/>
    <property type="match status" value="1"/>
</dbReference>
<evidence type="ECO:0000313" key="3">
    <source>
        <dbReference type="EMBL" id="CAG9167559.1"/>
    </source>
</evidence>
<keyword evidence="2" id="KW-0143">Chaperone</keyword>
<proteinExistence type="inferred from homology"/>
<comment type="similarity">
    <text evidence="1">Belongs to the LcrH/SycD chaperone family.</text>
</comment>
<gene>
    <name evidence="3" type="ORF">LMG21510_00779</name>
</gene>
<name>A0ABM8WJH7_9BURK</name>
<dbReference type="Pfam" id="PF07720">
    <property type="entry name" value="TPR_3"/>
    <property type="match status" value="1"/>
</dbReference>
<protein>
    <recommendedName>
        <fullName evidence="5">CesD/SycD/LcrH family type III secretion system chaperone</fullName>
    </recommendedName>
</protein>